<evidence type="ECO:0000256" key="4">
    <source>
        <dbReference type="ARBA" id="ARBA00022989"/>
    </source>
</evidence>
<name>A0A1X0DHG7_9MYCO</name>
<dbReference type="AlphaFoldDB" id="A0A1X0DHG7"/>
<evidence type="ECO:0000313" key="6">
    <source>
        <dbReference type="EMBL" id="ORA71815.1"/>
    </source>
</evidence>
<organism evidence="6 7">
    <name type="scientific">Mycolicibacterium insubricum</name>
    <dbReference type="NCBI Taxonomy" id="444597"/>
    <lineage>
        <taxon>Bacteria</taxon>
        <taxon>Bacillati</taxon>
        <taxon>Actinomycetota</taxon>
        <taxon>Actinomycetes</taxon>
        <taxon>Mycobacteriales</taxon>
        <taxon>Mycobacteriaceae</taxon>
        <taxon>Mycolicibacterium</taxon>
    </lineage>
</organism>
<keyword evidence="7" id="KW-1185">Reference proteome</keyword>
<evidence type="ECO:0000256" key="1">
    <source>
        <dbReference type="ARBA" id="ARBA00004651"/>
    </source>
</evidence>
<evidence type="ECO:0000256" key="3">
    <source>
        <dbReference type="ARBA" id="ARBA00022692"/>
    </source>
</evidence>
<dbReference type="InterPro" id="IPR005171">
    <property type="entry name" value="Cyt_c_oxidase_su4_prok"/>
</dbReference>
<evidence type="ECO:0000256" key="5">
    <source>
        <dbReference type="ARBA" id="ARBA00023136"/>
    </source>
</evidence>
<dbReference type="STRING" id="444597.BST26_07140"/>
<keyword evidence="3" id="KW-0812">Transmembrane</keyword>
<keyword evidence="5" id="KW-0472">Membrane</keyword>
<dbReference type="OrthoDB" id="8595054at2"/>
<dbReference type="RefSeq" id="WP_083030072.1">
    <property type="nucleotide sequence ID" value="NZ_AP022618.1"/>
</dbReference>
<keyword evidence="2" id="KW-1003">Cell membrane</keyword>
<dbReference type="GO" id="GO:0005886">
    <property type="term" value="C:plasma membrane"/>
    <property type="evidence" value="ECO:0007669"/>
    <property type="project" value="UniProtKB-SubCell"/>
</dbReference>
<dbReference type="Proteomes" id="UP000192801">
    <property type="component" value="Unassembled WGS sequence"/>
</dbReference>
<keyword evidence="4" id="KW-1133">Transmembrane helix</keyword>
<sequence>MSDTVPHTSVRALNWAWIALVAITIAFWRLAPAHFTDTVVPSVGVTALVLALTFVKARVILRYFMEMRSAPRWLRTGTDVWLVLLLGSVFGIYLL</sequence>
<gene>
    <name evidence="6" type="ORF">BST26_07140</name>
</gene>
<proteinExistence type="predicted"/>
<reference evidence="6 7" key="1">
    <citation type="submission" date="2016-12" db="EMBL/GenBank/DDBJ databases">
        <title>The new phylogeny of genus Mycobacterium.</title>
        <authorList>
            <person name="Tortoli E."/>
            <person name="Trovato A."/>
            <person name="Cirillo D.M."/>
        </authorList>
    </citation>
    <scope>NUCLEOTIDE SEQUENCE [LARGE SCALE GENOMIC DNA]</scope>
    <source>
        <strain evidence="6 7">DSM 45130</strain>
    </source>
</reference>
<comment type="subcellular location">
    <subcellularLocation>
        <location evidence="1">Cell membrane</location>
        <topology evidence="1">Multi-pass membrane protein</topology>
    </subcellularLocation>
</comment>
<evidence type="ECO:0000313" key="7">
    <source>
        <dbReference type="Proteomes" id="UP000192801"/>
    </source>
</evidence>
<dbReference type="EMBL" id="MVHS01000011">
    <property type="protein sequence ID" value="ORA71815.1"/>
    <property type="molecule type" value="Genomic_DNA"/>
</dbReference>
<evidence type="ECO:0000256" key="2">
    <source>
        <dbReference type="ARBA" id="ARBA00022475"/>
    </source>
</evidence>
<comment type="caution">
    <text evidence="6">The sequence shown here is derived from an EMBL/GenBank/DDBJ whole genome shotgun (WGS) entry which is preliminary data.</text>
</comment>
<dbReference type="Pfam" id="PF03626">
    <property type="entry name" value="COX4_pro"/>
    <property type="match status" value="1"/>
</dbReference>
<accession>A0A1X0DHG7</accession>
<protein>
    <submittedName>
        <fullName evidence="6">Prokaryotic cytochrome C oxidase subunit IV family protein</fullName>
    </submittedName>
</protein>